<evidence type="ECO:0000313" key="3">
    <source>
        <dbReference type="Proteomes" id="UP001162891"/>
    </source>
</evidence>
<organism evidence="2 3">
    <name type="scientific">Anaeromyxobacter oryzae</name>
    <dbReference type="NCBI Taxonomy" id="2918170"/>
    <lineage>
        <taxon>Bacteria</taxon>
        <taxon>Pseudomonadati</taxon>
        <taxon>Myxococcota</taxon>
        <taxon>Myxococcia</taxon>
        <taxon>Myxococcales</taxon>
        <taxon>Cystobacterineae</taxon>
        <taxon>Anaeromyxobacteraceae</taxon>
        <taxon>Anaeromyxobacter</taxon>
    </lineage>
</organism>
<keyword evidence="1" id="KW-0812">Transmembrane</keyword>
<protein>
    <recommendedName>
        <fullName evidence="4">Ig-like domain-containing protein</fullName>
    </recommendedName>
</protein>
<accession>A0ABM7WS19</accession>
<evidence type="ECO:0000256" key="1">
    <source>
        <dbReference type="SAM" id="Phobius"/>
    </source>
</evidence>
<gene>
    <name evidence="2" type="ORF">AMOR_12660</name>
</gene>
<dbReference type="EMBL" id="AP025591">
    <property type="protein sequence ID" value="BDG02270.1"/>
    <property type="molecule type" value="Genomic_DNA"/>
</dbReference>
<dbReference type="Proteomes" id="UP001162891">
    <property type="component" value="Chromosome"/>
</dbReference>
<keyword evidence="1" id="KW-1133">Transmembrane helix</keyword>
<keyword evidence="3" id="KW-1185">Reference proteome</keyword>
<evidence type="ECO:0008006" key="4">
    <source>
        <dbReference type="Google" id="ProtNLM"/>
    </source>
</evidence>
<reference evidence="3" key="1">
    <citation type="journal article" date="2022" name="Int. J. Syst. Evol. Microbiol.">
        <title>Anaeromyxobacter oryzae sp. nov., Anaeromyxobacter diazotrophicus sp. nov. and Anaeromyxobacter paludicola sp. nov., isolated from paddy soils.</title>
        <authorList>
            <person name="Itoh H."/>
            <person name="Xu Z."/>
            <person name="Mise K."/>
            <person name="Masuda Y."/>
            <person name="Ushijima N."/>
            <person name="Hayakawa C."/>
            <person name="Shiratori Y."/>
            <person name="Senoo K."/>
        </authorList>
    </citation>
    <scope>NUCLEOTIDE SEQUENCE [LARGE SCALE GENOMIC DNA]</scope>
    <source>
        <strain evidence="3">Red232</strain>
    </source>
</reference>
<keyword evidence="1" id="KW-0472">Membrane</keyword>
<name>A0ABM7WS19_9BACT</name>
<proteinExistence type="predicted"/>
<evidence type="ECO:0000313" key="2">
    <source>
        <dbReference type="EMBL" id="BDG02270.1"/>
    </source>
</evidence>
<feature type="transmembrane region" description="Helical" evidence="1">
    <location>
        <begin position="61"/>
        <end position="81"/>
    </location>
</feature>
<sequence>MSRGMETEDRELRERLRRLRVDPPDGGFDAMLRRRLLVEGPPPPASIWGRVRLALEPRGRLLWPAAGVAAGLAVFLALSLVRGRAGPGPDRAVAATRLPATKIAVVRLNLSAEAAVESAHIRVRLPPELAFWADGEELPERTFEWTQPLRSGDNEIPIAVRGQRPGRYRIAVSARIGDERVEDEVVLEVVDG</sequence>